<dbReference type="EMBL" id="OW240914">
    <property type="protein sequence ID" value="CAH2276497.1"/>
    <property type="molecule type" value="Genomic_DNA"/>
</dbReference>
<feature type="compositionally biased region" description="Basic and acidic residues" evidence="3">
    <location>
        <begin position="78"/>
        <end position="99"/>
    </location>
</feature>
<dbReference type="Proteomes" id="UP001295444">
    <property type="component" value="Chromosome 03"/>
</dbReference>
<dbReference type="PROSITE" id="PS51059">
    <property type="entry name" value="PARP_CATALYTIC"/>
    <property type="match status" value="1"/>
</dbReference>
<proteinExistence type="inferred from homology"/>
<protein>
    <recommendedName>
        <fullName evidence="2">Poly [ADP-ribose] polymerase</fullName>
        <shortName evidence="2">PARP</shortName>
        <ecNumber evidence="2">2.4.2.-</ecNumber>
    </recommendedName>
</protein>
<evidence type="ECO:0000313" key="5">
    <source>
        <dbReference type="EMBL" id="CAH2276497.1"/>
    </source>
</evidence>
<evidence type="ECO:0000259" key="4">
    <source>
        <dbReference type="PROSITE" id="PS51059"/>
    </source>
</evidence>
<evidence type="ECO:0000313" key="6">
    <source>
        <dbReference type="Proteomes" id="UP001295444"/>
    </source>
</evidence>
<dbReference type="EC" id="2.4.2.-" evidence="2"/>
<feature type="region of interest" description="Disordered" evidence="3">
    <location>
        <begin position="78"/>
        <end position="104"/>
    </location>
</feature>
<dbReference type="GO" id="GO:0005634">
    <property type="term" value="C:nucleus"/>
    <property type="evidence" value="ECO:0007669"/>
    <property type="project" value="TreeGrafter"/>
</dbReference>
<keyword evidence="6" id="KW-1185">Reference proteome</keyword>
<dbReference type="AlphaFoldDB" id="A0AAD1VYF1"/>
<keyword evidence="2" id="KW-0808">Transferase</keyword>
<comment type="similarity">
    <text evidence="1">Belongs to the ARTD/PARP family.</text>
</comment>
<dbReference type="PANTHER" id="PTHR45740:SF6">
    <property type="entry name" value="PROTEIN MONO-ADP-RIBOSYLTRANSFERASE PARP12"/>
    <property type="match status" value="1"/>
</dbReference>
<feature type="domain" description="PARP catalytic" evidence="4">
    <location>
        <begin position="291"/>
        <end position="458"/>
    </location>
</feature>
<dbReference type="GO" id="GO:1990404">
    <property type="term" value="F:NAD+-protein mono-ADP-ribosyltransferase activity"/>
    <property type="evidence" value="ECO:0007669"/>
    <property type="project" value="TreeGrafter"/>
</dbReference>
<dbReference type="SUPFAM" id="SSF56399">
    <property type="entry name" value="ADP-ribosylation"/>
    <property type="match status" value="1"/>
</dbReference>
<evidence type="ECO:0000256" key="1">
    <source>
        <dbReference type="ARBA" id="ARBA00024347"/>
    </source>
</evidence>
<dbReference type="Pfam" id="PF00644">
    <property type="entry name" value="PARP"/>
    <property type="match status" value="1"/>
</dbReference>
<sequence>MQSLSQPNKLCSIIPICIYAIPERRHSFTYVPNKWYNACARRRLMTNGRKTYDFATWCRHEKPCENSLSAFKSDSRRNRTRWDRGSCPRDADKPNEDQRYSPSREQITCYREHRGFPDRCHTSDTRGMKLNGFYASTNRSNKGNRGSVAEVSIVDTEESDLSDKARRHSGRNRDKPTEDWRYSPSRELITCHREPGGFPDRCRSSDTQGMKLNCVDTSANRSNKENRDRVAKVSVVDAAESYLSDKAGGVRNRDMVQKYLVSKRDRYSFEMGAKTDKYRRHNSSRIDPKSVPQHWDLNQLPKVGYKLVDLDKNSNEYEKIKYLFHSTLATVTILSIERIQNPSLWNVYQRQKKEMNKCKDGRVVDEIQLFHATSDSLIDTICQQNFDHQLNGNMNVKGISFGKDAYYCHIFSPKEFFLSHVMFLARVLVENFKKNGSSSSCVCVEKHQVYPEYVIKYI</sequence>
<dbReference type="GO" id="GO:0003950">
    <property type="term" value="F:NAD+ poly-ADP-ribosyltransferase activity"/>
    <property type="evidence" value="ECO:0007669"/>
    <property type="project" value="UniProtKB-UniRule"/>
</dbReference>
<organism evidence="5 6">
    <name type="scientific">Pelobates cultripes</name>
    <name type="common">Western spadefoot toad</name>
    <dbReference type="NCBI Taxonomy" id="61616"/>
    <lineage>
        <taxon>Eukaryota</taxon>
        <taxon>Metazoa</taxon>
        <taxon>Chordata</taxon>
        <taxon>Craniata</taxon>
        <taxon>Vertebrata</taxon>
        <taxon>Euteleostomi</taxon>
        <taxon>Amphibia</taxon>
        <taxon>Batrachia</taxon>
        <taxon>Anura</taxon>
        <taxon>Pelobatoidea</taxon>
        <taxon>Pelobatidae</taxon>
        <taxon>Pelobates</taxon>
    </lineage>
</organism>
<name>A0AAD1VYF1_PELCU</name>
<feature type="compositionally biased region" description="Basic and acidic residues" evidence="3">
    <location>
        <begin position="171"/>
        <end position="181"/>
    </location>
</feature>
<gene>
    <name evidence="5" type="ORF">PECUL_23A006106</name>
</gene>
<dbReference type="InterPro" id="IPR012317">
    <property type="entry name" value="Poly(ADP-ribose)pol_cat_dom"/>
</dbReference>
<feature type="region of interest" description="Disordered" evidence="3">
    <location>
        <begin position="134"/>
        <end position="181"/>
    </location>
</feature>
<keyword evidence="2" id="KW-0328">Glycosyltransferase</keyword>
<accession>A0AAD1VYF1</accession>
<feature type="compositionally biased region" description="Polar residues" evidence="3">
    <location>
        <begin position="134"/>
        <end position="144"/>
    </location>
</feature>
<dbReference type="Gene3D" id="3.90.228.10">
    <property type="match status" value="1"/>
</dbReference>
<dbReference type="PANTHER" id="PTHR45740">
    <property type="entry name" value="POLY [ADP-RIBOSE] POLYMERASE"/>
    <property type="match status" value="1"/>
</dbReference>
<reference evidence="5" key="1">
    <citation type="submission" date="2022-03" db="EMBL/GenBank/DDBJ databases">
        <authorList>
            <person name="Alioto T."/>
            <person name="Alioto T."/>
            <person name="Gomez Garrido J."/>
        </authorList>
    </citation>
    <scope>NUCLEOTIDE SEQUENCE</scope>
</reference>
<evidence type="ECO:0000256" key="2">
    <source>
        <dbReference type="RuleBase" id="RU362114"/>
    </source>
</evidence>
<keyword evidence="2" id="KW-0520">NAD</keyword>
<evidence type="ECO:0000256" key="3">
    <source>
        <dbReference type="SAM" id="MobiDB-lite"/>
    </source>
</evidence>
<dbReference type="InterPro" id="IPR051712">
    <property type="entry name" value="ARTD-AVP"/>
</dbReference>